<comment type="caution">
    <text evidence="1">The sequence shown here is derived from an EMBL/GenBank/DDBJ whole genome shotgun (WGS) entry which is preliminary data.</text>
</comment>
<sequence>MTVNPNPQGLTSKPFPIEHPSSYFPSSFNHSETLFQKIKPDTPQFSPHAVRFHWKQQVSNWREEDILSLDYGGRLRQLTECHNLSCKSDSVFASQPFANQVYQECGLTGEWPIKEAKFLEPSKMKDGKIKDGDYRSTKHSLQAERYSLNVAKLLARDI</sequence>
<dbReference type="EMBL" id="BSXS01002060">
    <property type="protein sequence ID" value="GME78108.1"/>
    <property type="molecule type" value="Genomic_DNA"/>
</dbReference>
<accession>A0ACB5T058</accession>
<evidence type="ECO:0000313" key="2">
    <source>
        <dbReference type="Proteomes" id="UP001165064"/>
    </source>
</evidence>
<reference evidence="1" key="1">
    <citation type="submission" date="2023-04" db="EMBL/GenBank/DDBJ databases">
        <title>Ambrosiozyma monospora NBRC 10751.</title>
        <authorList>
            <person name="Ichikawa N."/>
            <person name="Sato H."/>
            <person name="Tonouchi N."/>
        </authorList>
    </citation>
    <scope>NUCLEOTIDE SEQUENCE</scope>
    <source>
        <strain evidence="1">NBRC 10751</strain>
    </source>
</reference>
<name>A0ACB5T058_AMBMO</name>
<evidence type="ECO:0000313" key="1">
    <source>
        <dbReference type="EMBL" id="GME78108.1"/>
    </source>
</evidence>
<organism evidence="1 2">
    <name type="scientific">Ambrosiozyma monospora</name>
    <name type="common">Yeast</name>
    <name type="synonym">Endomycopsis monosporus</name>
    <dbReference type="NCBI Taxonomy" id="43982"/>
    <lineage>
        <taxon>Eukaryota</taxon>
        <taxon>Fungi</taxon>
        <taxon>Dikarya</taxon>
        <taxon>Ascomycota</taxon>
        <taxon>Saccharomycotina</taxon>
        <taxon>Pichiomycetes</taxon>
        <taxon>Pichiales</taxon>
        <taxon>Pichiaceae</taxon>
        <taxon>Ambrosiozyma</taxon>
    </lineage>
</organism>
<keyword evidence="2" id="KW-1185">Reference proteome</keyword>
<gene>
    <name evidence="1" type="ORF">Amon02_000330500</name>
</gene>
<protein>
    <submittedName>
        <fullName evidence="1">Unnamed protein product</fullName>
    </submittedName>
</protein>
<dbReference type="Proteomes" id="UP001165064">
    <property type="component" value="Unassembled WGS sequence"/>
</dbReference>
<proteinExistence type="predicted"/>